<protein>
    <submittedName>
        <fullName evidence="1">Uncharacterized protein</fullName>
    </submittedName>
</protein>
<dbReference type="AlphaFoldDB" id="A0A0A8ZGQ0"/>
<evidence type="ECO:0000313" key="1">
    <source>
        <dbReference type="EMBL" id="JAD37986.1"/>
    </source>
</evidence>
<sequence>MKCDIYTTPINTYKVFFFLRKQMIELHDTIQYLNSGNIMHYRKCINRAIINVALANHTKIGKSQQYVKLW</sequence>
<name>A0A0A8ZGQ0_ARUDO</name>
<organism evidence="1">
    <name type="scientific">Arundo donax</name>
    <name type="common">Giant reed</name>
    <name type="synonym">Donax arundinaceus</name>
    <dbReference type="NCBI Taxonomy" id="35708"/>
    <lineage>
        <taxon>Eukaryota</taxon>
        <taxon>Viridiplantae</taxon>
        <taxon>Streptophyta</taxon>
        <taxon>Embryophyta</taxon>
        <taxon>Tracheophyta</taxon>
        <taxon>Spermatophyta</taxon>
        <taxon>Magnoliopsida</taxon>
        <taxon>Liliopsida</taxon>
        <taxon>Poales</taxon>
        <taxon>Poaceae</taxon>
        <taxon>PACMAD clade</taxon>
        <taxon>Arundinoideae</taxon>
        <taxon>Arundineae</taxon>
        <taxon>Arundo</taxon>
    </lineage>
</organism>
<reference evidence="1" key="2">
    <citation type="journal article" date="2015" name="Data Brief">
        <title>Shoot transcriptome of the giant reed, Arundo donax.</title>
        <authorList>
            <person name="Barrero R.A."/>
            <person name="Guerrero F.D."/>
            <person name="Moolhuijzen P."/>
            <person name="Goolsby J.A."/>
            <person name="Tidwell J."/>
            <person name="Bellgard S.E."/>
            <person name="Bellgard M.I."/>
        </authorList>
    </citation>
    <scope>NUCLEOTIDE SEQUENCE</scope>
    <source>
        <tissue evidence="1">Shoot tissue taken approximately 20 cm above the soil surface</tissue>
    </source>
</reference>
<dbReference type="EMBL" id="GBRH01259909">
    <property type="protein sequence ID" value="JAD37986.1"/>
    <property type="molecule type" value="Transcribed_RNA"/>
</dbReference>
<accession>A0A0A8ZGQ0</accession>
<proteinExistence type="predicted"/>
<reference evidence="1" key="1">
    <citation type="submission" date="2014-09" db="EMBL/GenBank/DDBJ databases">
        <authorList>
            <person name="Magalhaes I.L.F."/>
            <person name="Oliveira U."/>
            <person name="Santos F.R."/>
            <person name="Vidigal T.H.D.A."/>
            <person name="Brescovit A.D."/>
            <person name="Santos A.J."/>
        </authorList>
    </citation>
    <scope>NUCLEOTIDE SEQUENCE</scope>
    <source>
        <tissue evidence="1">Shoot tissue taken approximately 20 cm above the soil surface</tissue>
    </source>
</reference>